<keyword evidence="5" id="KW-1185">Reference proteome</keyword>
<organism evidence="3 5">
    <name type="scientific">Plasmodiophora brassicae</name>
    <name type="common">Clubroot disease agent</name>
    <dbReference type="NCBI Taxonomy" id="37360"/>
    <lineage>
        <taxon>Eukaryota</taxon>
        <taxon>Sar</taxon>
        <taxon>Rhizaria</taxon>
        <taxon>Endomyxa</taxon>
        <taxon>Phytomyxea</taxon>
        <taxon>Plasmodiophorida</taxon>
        <taxon>Plasmodiophoridae</taxon>
        <taxon>Plasmodiophora</taxon>
    </lineage>
</organism>
<keyword evidence="1" id="KW-0175">Coiled coil</keyword>
<evidence type="ECO:0000256" key="1">
    <source>
        <dbReference type="SAM" id="Coils"/>
    </source>
</evidence>
<evidence type="ECO:0000313" key="5">
    <source>
        <dbReference type="Proteomes" id="UP000039324"/>
    </source>
</evidence>
<dbReference type="GO" id="GO:0030863">
    <property type="term" value="C:cortical cytoskeleton"/>
    <property type="evidence" value="ECO:0007669"/>
    <property type="project" value="TreeGrafter"/>
</dbReference>
<feature type="domain" description="Calcium-regulated actin-bundling protein C-terminal" evidence="2">
    <location>
        <begin position="176"/>
        <end position="260"/>
    </location>
</feature>
<dbReference type="InterPro" id="IPR018247">
    <property type="entry name" value="EF_Hand_1_Ca_BS"/>
</dbReference>
<dbReference type="InterPro" id="IPR053356">
    <property type="entry name" value="Calcium-reg_actin-bundling"/>
</dbReference>
<dbReference type="Pfam" id="PF18060">
    <property type="entry name" value="F_actin_bund_C"/>
    <property type="match status" value="1"/>
</dbReference>
<dbReference type="Proteomes" id="UP000290189">
    <property type="component" value="Unassembled WGS sequence"/>
</dbReference>
<dbReference type="PANTHER" id="PTHR37009:SF1">
    <property type="entry name" value="CALCIUM-REGULATED ACTIN-BUNDLING PROTEIN"/>
    <property type="match status" value="1"/>
</dbReference>
<dbReference type="GO" id="GO:0030046">
    <property type="term" value="P:parallel actin filament bundle assembly"/>
    <property type="evidence" value="ECO:0007669"/>
    <property type="project" value="TreeGrafter"/>
</dbReference>
<dbReference type="GO" id="GO:0051764">
    <property type="term" value="P:actin crosslink formation"/>
    <property type="evidence" value="ECO:0007669"/>
    <property type="project" value="TreeGrafter"/>
</dbReference>
<sequence length="281" mass="31413">MTSVISEDKVEDGSVVKRGGAKGSPNYQKFVELAASDIDAQVEFFLKSFIFNLGDEWSNVPALSQKFREYLKEKAEKHDLDAAQAADFLQRMGRTRTAMQRRAELADVDLDKNDKICFIEYLLLHYKVMILKAYFERKKTEPTVSLENDGVGLTGVGEMLLEELFELPLGVDPAIMKAIEEFTEAQRKRNATIRDLEEKVAQGGVKGLAAKNELFQLGQQDQTMTNKLELTLNAAKRKASKFSGAEALAKAQKAEEAARQEQLQNSRAKLAARAAAFEQKN</sequence>
<feature type="coiled-coil region" evidence="1">
    <location>
        <begin position="251"/>
        <end position="280"/>
    </location>
</feature>
<dbReference type="OMA" id="HYKVMIL"/>
<dbReference type="EMBL" id="OVEO01000001">
    <property type="protein sequence ID" value="SPQ93461.1"/>
    <property type="molecule type" value="Genomic_DNA"/>
</dbReference>
<reference evidence="4 6" key="2">
    <citation type="submission" date="2018-03" db="EMBL/GenBank/DDBJ databases">
        <authorList>
            <person name="Fogelqvist J."/>
        </authorList>
    </citation>
    <scope>NUCLEOTIDE SEQUENCE [LARGE SCALE GENOMIC DNA]</scope>
</reference>
<dbReference type="Proteomes" id="UP000039324">
    <property type="component" value="Unassembled WGS sequence"/>
</dbReference>
<dbReference type="PANTHER" id="PTHR37009">
    <property type="entry name" value="EF-HAND DOMAIN-CONTAINING PROTEIN"/>
    <property type="match status" value="1"/>
</dbReference>
<reference evidence="3 5" key="1">
    <citation type="submission" date="2015-02" db="EMBL/GenBank/DDBJ databases">
        <authorList>
            <person name="Chooi Y.-H."/>
        </authorList>
    </citation>
    <scope>NUCLEOTIDE SEQUENCE [LARGE SCALE GENOMIC DNA]</scope>
    <source>
        <strain evidence="3">E3</strain>
    </source>
</reference>
<evidence type="ECO:0000313" key="6">
    <source>
        <dbReference type="Proteomes" id="UP000290189"/>
    </source>
</evidence>
<dbReference type="OrthoDB" id="29877at2759"/>
<dbReference type="EMBL" id="CDSF01000046">
    <property type="protein sequence ID" value="CEO95994.1"/>
    <property type="molecule type" value="Genomic_DNA"/>
</dbReference>
<evidence type="ECO:0000313" key="3">
    <source>
        <dbReference type="EMBL" id="CEO95994.1"/>
    </source>
</evidence>
<geneLocation type="mitochondrion" evidence="4"/>
<proteinExistence type="predicted"/>
<evidence type="ECO:0000313" key="4">
    <source>
        <dbReference type="EMBL" id="SPQ93461.1"/>
    </source>
</evidence>
<keyword evidence="4" id="KW-0496">Mitochondrion</keyword>
<dbReference type="PROSITE" id="PS00018">
    <property type="entry name" value="EF_HAND_1"/>
    <property type="match status" value="1"/>
</dbReference>
<evidence type="ECO:0000259" key="2">
    <source>
        <dbReference type="Pfam" id="PF18060"/>
    </source>
</evidence>
<dbReference type="InterPro" id="IPR040810">
    <property type="entry name" value="F_actin_bund_C"/>
</dbReference>
<protein>
    <recommendedName>
        <fullName evidence="2">Calcium-regulated actin-bundling protein C-terminal domain-containing protein</fullName>
    </recommendedName>
</protein>
<dbReference type="AlphaFoldDB" id="A0A0G4ILF1"/>
<accession>A0A0G4ILF1</accession>
<dbReference type="GO" id="GO:0051015">
    <property type="term" value="F:actin filament binding"/>
    <property type="evidence" value="ECO:0007669"/>
    <property type="project" value="TreeGrafter"/>
</dbReference>
<gene>
    <name evidence="3" type="ORF">PBRA_004684</name>
    <name evidence="4" type="ORF">PLBR_LOCUS676</name>
</gene>
<name>A0A0G4ILF1_PLABS</name>